<dbReference type="SUPFAM" id="SSF46785">
    <property type="entry name" value="Winged helix' DNA-binding domain"/>
    <property type="match status" value="1"/>
</dbReference>
<feature type="domain" description="HTH arsR-type" evidence="4">
    <location>
        <begin position="278"/>
        <end position="374"/>
    </location>
</feature>
<keyword evidence="3" id="KW-0804">Transcription</keyword>
<keyword evidence="6" id="KW-1185">Reference proteome</keyword>
<evidence type="ECO:0000259" key="4">
    <source>
        <dbReference type="PROSITE" id="PS50987"/>
    </source>
</evidence>
<evidence type="ECO:0000256" key="1">
    <source>
        <dbReference type="ARBA" id="ARBA00023015"/>
    </source>
</evidence>
<dbReference type="GO" id="GO:0003700">
    <property type="term" value="F:DNA-binding transcription factor activity"/>
    <property type="evidence" value="ECO:0007669"/>
    <property type="project" value="InterPro"/>
</dbReference>
<evidence type="ECO:0000313" key="6">
    <source>
        <dbReference type="Proteomes" id="UP000236311"/>
    </source>
</evidence>
<sequence length="402" mass="46912">MSGQWNMTVRPEPFWLEEVFACMNYVHMLDSEEWLNENGSWSRRQKEEFLVPYRSYRGAMRARLQPILEQYSLLGGYVDSVPRERESLRSYEPPMMSFLKQMQSVLEAEEHPSEEELEKTLNEAFQRMLDSDLQKSPDAGEPVIRGLSDVMAALEGWEGSDADKFKLLRLYSERREVMEQLWSLQGPAGEIGRDCLRYVQERYDACMEKLRKQEEVESLLNAVGLNCGENSIGQITPAVMLYDQIMVQIREFDRSAGAFQTNLHLGLETFYLYQSRQEDLFNDERLLAGLKALSDPTRLKILHLLVERPCYLQEMAKELELTPATVLHHLGLLMSQALIEIQVTTEKKKVYYRVNRQGLEEVSQGILQLELTREEREEQVQEELRKQSRNAHAGEHFQTWTM</sequence>
<dbReference type="GO" id="GO:0003677">
    <property type="term" value="F:DNA binding"/>
    <property type="evidence" value="ECO:0007669"/>
    <property type="project" value="UniProtKB-KW"/>
</dbReference>
<dbReference type="SMART" id="SM00418">
    <property type="entry name" value="HTH_ARSR"/>
    <property type="match status" value="1"/>
</dbReference>
<dbReference type="PROSITE" id="PS50987">
    <property type="entry name" value="HTH_ARSR_2"/>
    <property type="match status" value="1"/>
</dbReference>
<dbReference type="AlphaFoldDB" id="A0A2K4ZCG8"/>
<gene>
    <name evidence="5" type="ORF">AMURIS_00838</name>
</gene>
<dbReference type="InterPro" id="IPR001845">
    <property type="entry name" value="HTH_ArsR_DNA-bd_dom"/>
</dbReference>
<dbReference type="Pfam" id="PF01022">
    <property type="entry name" value="HTH_5"/>
    <property type="match status" value="1"/>
</dbReference>
<organism evidence="5 6">
    <name type="scientific">Acetatifactor muris</name>
    <dbReference type="NCBI Taxonomy" id="879566"/>
    <lineage>
        <taxon>Bacteria</taxon>
        <taxon>Bacillati</taxon>
        <taxon>Bacillota</taxon>
        <taxon>Clostridia</taxon>
        <taxon>Lachnospirales</taxon>
        <taxon>Lachnospiraceae</taxon>
        <taxon>Acetatifactor</taxon>
    </lineage>
</organism>
<dbReference type="OrthoDB" id="9799175at2"/>
<dbReference type="InterPro" id="IPR036390">
    <property type="entry name" value="WH_DNA-bd_sf"/>
</dbReference>
<dbReference type="EMBL" id="OFSM01000004">
    <property type="protein sequence ID" value="SOY28131.1"/>
    <property type="molecule type" value="Genomic_DNA"/>
</dbReference>
<dbReference type="InterPro" id="IPR036388">
    <property type="entry name" value="WH-like_DNA-bd_sf"/>
</dbReference>
<name>A0A2K4ZCG8_9FIRM</name>
<dbReference type="PRINTS" id="PR00778">
    <property type="entry name" value="HTHARSR"/>
</dbReference>
<dbReference type="RefSeq" id="WP_103238259.1">
    <property type="nucleotide sequence ID" value="NZ_JANJZD010000004.1"/>
</dbReference>
<keyword evidence="1" id="KW-0805">Transcription regulation</keyword>
<reference evidence="5 6" key="1">
    <citation type="submission" date="2018-01" db="EMBL/GenBank/DDBJ databases">
        <authorList>
            <person name="Gaut B.S."/>
            <person name="Morton B.R."/>
            <person name="Clegg M.T."/>
            <person name="Duvall M.R."/>
        </authorList>
    </citation>
    <scope>NUCLEOTIDE SEQUENCE [LARGE SCALE GENOMIC DNA]</scope>
    <source>
        <strain evidence="5">GP69</strain>
    </source>
</reference>
<evidence type="ECO:0000256" key="3">
    <source>
        <dbReference type="ARBA" id="ARBA00023163"/>
    </source>
</evidence>
<dbReference type="InterPro" id="IPR051081">
    <property type="entry name" value="HTH_MetalResp_TranReg"/>
</dbReference>
<dbReference type="PANTHER" id="PTHR33154">
    <property type="entry name" value="TRANSCRIPTIONAL REGULATOR, ARSR FAMILY"/>
    <property type="match status" value="1"/>
</dbReference>
<accession>A0A2K4ZCG8</accession>
<evidence type="ECO:0000256" key="2">
    <source>
        <dbReference type="ARBA" id="ARBA00023125"/>
    </source>
</evidence>
<dbReference type="Gene3D" id="1.10.10.10">
    <property type="entry name" value="Winged helix-like DNA-binding domain superfamily/Winged helix DNA-binding domain"/>
    <property type="match status" value="1"/>
</dbReference>
<dbReference type="PANTHER" id="PTHR33154:SF33">
    <property type="entry name" value="TRANSCRIPTIONAL REPRESSOR SDPR"/>
    <property type="match status" value="1"/>
</dbReference>
<dbReference type="Proteomes" id="UP000236311">
    <property type="component" value="Unassembled WGS sequence"/>
</dbReference>
<dbReference type="InterPro" id="IPR011991">
    <property type="entry name" value="ArsR-like_HTH"/>
</dbReference>
<proteinExistence type="predicted"/>
<protein>
    <submittedName>
        <fullName evidence="5">Bacterial regulatory protein, arsR family</fullName>
    </submittedName>
</protein>
<dbReference type="CDD" id="cd00090">
    <property type="entry name" value="HTH_ARSR"/>
    <property type="match status" value="1"/>
</dbReference>
<keyword evidence="2" id="KW-0238">DNA-binding</keyword>
<evidence type="ECO:0000313" key="5">
    <source>
        <dbReference type="EMBL" id="SOY28131.1"/>
    </source>
</evidence>